<dbReference type="InParanoid" id="A0A7R8Z0A7"/>
<accession>A0A7R8Z0A7</accession>
<evidence type="ECO:0000313" key="2">
    <source>
        <dbReference type="EMBL" id="CAD7092439.1"/>
    </source>
</evidence>
<gene>
    <name evidence="2" type="ORF">HERILL_LOCUS14799</name>
</gene>
<reference evidence="2 3" key="1">
    <citation type="submission" date="2020-11" db="EMBL/GenBank/DDBJ databases">
        <authorList>
            <person name="Wallbank WR R."/>
            <person name="Pardo Diaz C."/>
            <person name="Kozak K."/>
            <person name="Martin S."/>
            <person name="Jiggins C."/>
            <person name="Moest M."/>
            <person name="Warren A I."/>
            <person name="Generalovic N T."/>
            <person name="Byers J.R.P. K."/>
            <person name="Montejo-Kovacevich G."/>
            <person name="Yen C E."/>
        </authorList>
    </citation>
    <scope>NUCLEOTIDE SEQUENCE [LARGE SCALE GENOMIC DNA]</scope>
</reference>
<dbReference type="AlphaFoldDB" id="A0A7R8Z0A7"/>
<protein>
    <submittedName>
        <fullName evidence="2">Uncharacterized protein</fullName>
    </submittedName>
</protein>
<sequence>MVNNQLDLLLSSLFQIQQEFKENKHAFVEGFDDHAGRVIVKLALGGHFESLNEFLVQPVSKKEYAEYGKVINSAKYEEYKKLENAQGQIVLKTPKIEKTADSEIEDRKVVIKQEKNIPQPTSSRRYSTDSEEDVRQRYRSDGHRHETHTKRSEQRERRRSRSYSSSGQSSDDYRRTEKKKSSKSKKHKNRNRERSRDRSHHRCTSSEDEKRHKKKTKKSKRPRSRSRGRRR</sequence>
<organism evidence="2 3">
    <name type="scientific">Hermetia illucens</name>
    <name type="common">Black soldier fly</name>
    <dbReference type="NCBI Taxonomy" id="343691"/>
    <lineage>
        <taxon>Eukaryota</taxon>
        <taxon>Metazoa</taxon>
        <taxon>Ecdysozoa</taxon>
        <taxon>Arthropoda</taxon>
        <taxon>Hexapoda</taxon>
        <taxon>Insecta</taxon>
        <taxon>Pterygota</taxon>
        <taxon>Neoptera</taxon>
        <taxon>Endopterygota</taxon>
        <taxon>Diptera</taxon>
        <taxon>Brachycera</taxon>
        <taxon>Stratiomyomorpha</taxon>
        <taxon>Stratiomyidae</taxon>
        <taxon>Hermetiinae</taxon>
        <taxon>Hermetia</taxon>
    </lineage>
</organism>
<keyword evidence="3" id="KW-1185">Reference proteome</keyword>
<dbReference type="OrthoDB" id="5577072at2759"/>
<feature type="region of interest" description="Disordered" evidence="1">
    <location>
        <begin position="110"/>
        <end position="231"/>
    </location>
</feature>
<evidence type="ECO:0000313" key="3">
    <source>
        <dbReference type="Proteomes" id="UP000594454"/>
    </source>
</evidence>
<feature type="compositionally biased region" description="Polar residues" evidence="1">
    <location>
        <begin position="116"/>
        <end position="125"/>
    </location>
</feature>
<feature type="compositionally biased region" description="Basic residues" evidence="1">
    <location>
        <begin position="176"/>
        <end position="203"/>
    </location>
</feature>
<feature type="compositionally biased region" description="Basic and acidic residues" evidence="1">
    <location>
        <begin position="133"/>
        <end position="156"/>
    </location>
</feature>
<dbReference type="Proteomes" id="UP000594454">
    <property type="component" value="Chromosome 6"/>
</dbReference>
<dbReference type="EMBL" id="LR899014">
    <property type="protein sequence ID" value="CAD7092439.1"/>
    <property type="molecule type" value="Genomic_DNA"/>
</dbReference>
<feature type="compositionally biased region" description="Basic residues" evidence="1">
    <location>
        <begin position="211"/>
        <end position="231"/>
    </location>
</feature>
<proteinExistence type="predicted"/>
<name>A0A7R8Z0A7_HERIL</name>
<evidence type="ECO:0000256" key="1">
    <source>
        <dbReference type="SAM" id="MobiDB-lite"/>
    </source>
</evidence>